<feature type="compositionally biased region" description="Gly residues" evidence="1">
    <location>
        <begin position="492"/>
        <end position="508"/>
    </location>
</feature>
<feature type="compositionally biased region" description="Pro residues" evidence="1">
    <location>
        <begin position="511"/>
        <end position="526"/>
    </location>
</feature>
<feature type="compositionally biased region" description="Gly residues" evidence="1">
    <location>
        <begin position="808"/>
        <end position="818"/>
    </location>
</feature>
<comment type="caution">
    <text evidence="2">The sequence shown here is derived from an EMBL/GenBank/DDBJ whole genome shotgun (WGS) entry which is preliminary data.</text>
</comment>
<feature type="region of interest" description="Disordered" evidence="1">
    <location>
        <begin position="349"/>
        <end position="469"/>
    </location>
</feature>
<dbReference type="EMBL" id="JBAHYK010000430">
    <property type="protein sequence ID" value="KAL0574116.1"/>
    <property type="molecule type" value="Genomic_DNA"/>
</dbReference>
<feature type="compositionally biased region" description="Pro residues" evidence="1">
    <location>
        <begin position="394"/>
        <end position="431"/>
    </location>
</feature>
<feature type="non-terminal residue" evidence="2">
    <location>
        <position position="1"/>
    </location>
</feature>
<feature type="region of interest" description="Disordered" evidence="1">
    <location>
        <begin position="808"/>
        <end position="848"/>
    </location>
</feature>
<feature type="region of interest" description="Disordered" evidence="1">
    <location>
        <begin position="686"/>
        <end position="736"/>
    </location>
</feature>
<reference evidence="2 3" key="1">
    <citation type="submission" date="2024-02" db="EMBL/GenBank/DDBJ databases">
        <title>A draft genome for the cacao thread blight pathogen Marasmius crinis-equi.</title>
        <authorList>
            <person name="Cohen S.P."/>
            <person name="Baruah I.K."/>
            <person name="Amoako-Attah I."/>
            <person name="Bukari Y."/>
            <person name="Meinhardt L.W."/>
            <person name="Bailey B.A."/>
        </authorList>
    </citation>
    <scope>NUCLEOTIDE SEQUENCE [LARGE SCALE GENOMIC DNA]</scope>
    <source>
        <strain evidence="2 3">GH-76</strain>
    </source>
</reference>
<organism evidence="2 3">
    <name type="scientific">Marasmius crinis-equi</name>
    <dbReference type="NCBI Taxonomy" id="585013"/>
    <lineage>
        <taxon>Eukaryota</taxon>
        <taxon>Fungi</taxon>
        <taxon>Dikarya</taxon>
        <taxon>Basidiomycota</taxon>
        <taxon>Agaricomycotina</taxon>
        <taxon>Agaricomycetes</taxon>
        <taxon>Agaricomycetidae</taxon>
        <taxon>Agaricales</taxon>
        <taxon>Marasmiineae</taxon>
        <taxon>Marasmiaceae</taxon>
        <taxon>Marasmius</taxon>
    </lineage>
</organism>
<feature type="compositionally biased region" description="Pro residues" evidence="1">
    <location>
        <begin position="250"/>
        <end position="271"/>
    </location>
</feature>
<dbReference type="PRINTS" id="PR01217">
    <property type="entry name" value="PRICHEXTENSN"/>
</dbReference>
<feature type="region of interest" description="Disordered" evidence="1">
    <location>
        <begin position="491"/>
        <end position="552"/>
    </location>
</feature>
<feature type="region of interest" description="Disordered" evidence="1">
    <location>
        <begin position="200"/>
        <end position="274"/>
    </location>
</feature>
<feature type="compositionally biased region" description="Low complexity" evidence="1">
    <location>
        <begin position="819"/>
        <end position="833"/>
    </location>
</feature>
<protein>
    <recommendedName>
        <fullName evidence="4">Mediator of RNA polymerase II transcription subunit 25</fullName>
    </recommendedName>
</protein>
<feature type="compositionally biased region" description="Pro residues" evidence="1">
    <location>
        <begin position="533"/>
        <end position="543"/>
    </location>
</feature>
<feature type="compositionally biased region" description="Low complexity" evidence="1">
    <location>
        <begin position="380"/>
        <end position="393"/>
    </location>
</feature>
<evidence type="ECO:0000313" key="3">
    <source>
        <dbReference type="Proteomes" id="UP001465976"/>
    </source>
</evidence>
<evidence type="ECO:0000256" key="1">
    <source>
        <dbReference type="SAM" id="MobiDB-lite"/>
    </source>
</evidence>
<evidence type="ECO:0000313" key="2">
    <source>
        <dbReference type="EMBL" id="KAL0574116.1"/>
    </source>
</evidence>
<feature type="compositionally biased region" description="Gly residues" evidence="1">
    <location>
        <begin position="834"/>
        <end position="848"/>
    </location>
</feature>
<evidence type="ECO:0008006" key="4">
    <source>
        <dbReference type="Google" id="ProtNLM"/>
    </source>
</evidence>
<feature type="compositionally biased region" description="Low complexity" evidence="1">
    <location>
        <begin position="349"/>
        <end position="368"/>
    </location>
</feature>
<dbReference type="Proteomes" id="UP001465976">
    <property type="component" value="Unassembled WGS sequence"/>
</dbReference>
<proteinExistence type="predicted"/>
<feature type="compositionally biased region" description="Pro residues" evidence="1">
    <location>
        <begin position="702"/>
        <end position="714"/>
    </location>
</feature>
<accession>A0ABR3FFI8</accession>
<name>A0ABR3FFI8_9AGAR</name>
<feature type="compositionally biased region" description="Pro residues" evidence="1">
    <location>
        <begin position="440"/>
        <end position="449"/>
    </location>
</feature>
<gene>
    <name evidence="2" type="ORF">V5O48_007849</name>
</gene>
<keyword evidence="3" id="KW-1185">Reference proteome</keyword>
<sequence>TQSWPNCARNPLRSPKSSLTSRIQQIRIGTVTYTIPDMMSYTPVLNKKFLIDFSVIVEVFRKEPHKIGLGSTLSAVTSGMPALEGLAAAIEMLDTLTSSCPTSGPGRPVVSCIFHVTAVLPDKTVNPQWNDLDSLDHLTWENLPSELQSRNIHFSSILVNPDTSIYPKLHASGSAPAWFPVKPSHTVLLSPYFSTALPTATKRPAEPTAMDKSPDAKRPRITPNVPSPSLANVKSPQPPNPNPNARASPLPVPGPVPGAPPTLPPGLPPGAPARLTNQQLSMFAQRLRALEERIPKVEAMVVEAAKAGDKPKAEALNVELNKLRVAHRQLKEYLTMQIAQVKMAAQGGQAQGQQQQQQQQQPAAGEQGPSNGGAPPPPAEQAEARPPSTTNPRVPTPQNPNPNPNPSPQQPPPKPSPAGPIPPNNNMPNPSPSLTKASPSMPPQHPNVPPNMSNLAANPMGGNVPPGIGSRPMMNDITAQMNKMVEQSERAGIGGPRMGMPGGPGGGMMPHPNPGLPGPGPSPQFKPPNMVQQPPPPPPPPPQQQQQQSHVPVWQGKMCWRPDAMNQGREVNAHIAVLAGSNNGSHSETWPKTIFLSSAAQPINPTDVQTWFAQHKNEMFLGKLVPTGPDVLHQDYKFLFSTMLAQRIYLLGAWTTPNGGQTNNLLIAAAPNNGLVGAFFPHNGLPELPKPTTPLLPLSQPQQPPPQPQPPTHQPPQGGMQPPVPPGPGPTSNLASALPPEMKELITRVRAIPDDMQRAGAAQNLVVRLQHTMTNAGRQLSGPEMQVLLNAMNTSVQQIQRMRMVSAGGGGGGGGPQGMPGQQPGQPQPSGMMMPGGGPGMNMVGRPGGGAPGGGGMYNPMLAVMNAQRGNMGGMNMGLAQQMMGRGGPGPGMQGMAGGGPGMGNLSMEMLQSFAQRNQNGGMGQGPG</sequence>